<dbReference type="NCBIfam" id="TIGR03816">
    <property type="entry name" value="tadE_like_DECH"/>
    <property type="match status" value="1"/>
</dbReference>
<evidence type="ECO:0000313" key="3">
    <source>
        <dbReference type="Proteomes" id="UP000198546"/>
    </source>
</evidence>
<dbReference type="STRING" id="675864.SAMN04489747_0173"/>
<organism evidence="2 3">
    <name type="scientific">Auraticoccus monumenti</name>
    <dbReference type="NCBI Taxonomy" id="675864"/>
    <lineage>
        <taxon>Bacteria</taxon>
        <taxon>Bacillati</taxon>
        <taxon>Actinomycetota</taxon>
        <taxon>Actinomycetes</taxon>
        <taxon>Propionibacteriales</taxon>
        <taxon>Propionibacteriaceae</taxon>
        <taxon>Auraticoccus</taxon>
    </lineage>
</organism>
<keyword evidence="2" id="KW-0347">Helicase</keyword>
<feature type="transmembrane region" description="Helical" evidence="1">
    <location>
        <begin position="15"/>
        <end position="38"/>
    </location>
</feature>
<proteinExistence type="predicted"/>
<dbReference type="InterPro" id="IPR021202">
    <property type="entry name" value="Rv3654c-like"/>
</dbReference>
<dbReference type="AlphaFoldDB" id="A0A1G6RZY2"/>
<dbReference type="GO" id="GO:0004386">
    <property type="term" value="F:helicase activity"/>
    <property type="evidence" value="ECO:0007669"/>
    <property type="project" value="UniProtKB-KW"/>
</dbReference>
<name>A0A1G6RZY2_9ACTN</name>
<keyword evidence="2" id="KW-0378">Hydrolase</keyword>
<dbReference type="EMBL" id="LT629688">
    <property type="protein sequence ID" value="SDD10128.1"/>
    <property type="molecule type" value="Genomic_DNA"/>
</dbReference>
<dbReference type="RefSeq" id="WP_090589719.1">
    <property type="nucleotide sequence ID" value="NZ_LT629688.1"/>
</dbReference>
<dbReference type="Proteomes" id="UP000198546">
    <property type="component" value="Chromosome i"/>
</dbReference>
<gene>
    <name evidence="2" type="ORF">SAMN04489747_0173</name>
</gene>
<keyword evidence="2" id="KW-0067">ATP-binding</keyword>
<keyword evidence="1" id="KW-1133">Transmembrane helix</keyword>
<keyword evidence="3" id="KW-1185">Reference proteome</keyword>
<keyword evidence="2" id="KW-0547">Nucleotide-binding</keyword>
<evidence type="ECO:0000256" key="1">
    <source>
        <dbReference type="SAM" id="Phobius"/>
    </source>
</evidence>
<protein>
    <submittedName>
        <fullName evidence="2">Helicase/secretion neighborhood TadE-like protein</fullName>
    </submittedName>
</protein>
<reference evidence="2 3" key="1">
    <citation type="submission" date="2016-10" db="EMBL/GenBank/DDBJ databases">
        <authorList>
            <person name="de Groot N.N."/>
        </authorList>
    </citation>
    <scope>NUCLEOTIDE SEQUENCE [LARGE SCALE GENOMIC DNA]</scope>
    <source>
        <strain evidence="2 3">MON 2.2</strain>
    </source>
</reference>
<keyword evidence="1" id="KW-0812">Transmembrane</keyword>
<accession>A0A1G6RZY2</accession>
<evidence type="ECO:0000313" key="2">
    <source>
        <dbReference type="EMBL" id="SDD10128.1"/>
    </source>
</evidence>
<sequence length="127" mass="12887">MTARQRDDRGSGTGLTLAVVAVLALVASVVALVGWGALGAQRLRSAADLSALAGARALSEGGDACAAAEVTARLNEVSLRRCRVDGDAVTFVVSVTVRADLGSRGLVPSRTQEARALAGNLDVESGR</sequence>
<keyword evidence="1" id="KW-0472">Membrane</keyword>